<evidence type="ECO:0000256" key="1">
    <source>
        <dbReference type="SAM" id="Phobius"/>
    </source>
</evidence>
<accession>A0A7J7JP77</accession>
<organism evidence="2 3">
    <name type="scientific">Bugula neritina</name>
    <name type="common">Brown bryozoan</name>
    <name type="synonym">Sertularia neritina</name>
    <dbReference type="NCBI Taxonomy" id="10212"/>
    <lineage>
        <taxon>Eukaryota</taxon>
        <taxon>Metazoa</taxon>
        <taxon>Spiralia</taxon>
        <taxon>Lophotrochozoa</taxon>
        <taxon>Bryozoa</taxon>
        <taxon>Gymnolaemata</taxon>
        <taxon>Cheilostomatida</taxon>
        <taxon>Flustrina</taxon>
        <taxon>Buguloidea</taxon>
        <taxon>Bugulidae</taxon>
        <taxon>Bugula</taxon>
    </lineage>
</organism>
<keyword evidence="3" id="KW-1185">Reference proteome</keyword>
<keyword evidence="1" id="KW-0472">Membrane</keyword>
<evidence type="ECO:0000313" key="2">
    <source>
        <dbReference type="EMBL" id="KAF6027703.1"/>
    </source>
</evidence>
<proteinExistence type="predicted"/>
<comment type="caution">
    <text evidence="2">The sequence shown here is derived from an EMBL/GenBank/DDBJ whole genome shotgun (WGS) entry which is preliminary data.</text>
</comment>
<keyword evidence="1" id="KW-0812">Transmembrane</keyword>
<gene>
    <name evidence="2" type="ORF">EB796_013987</name>
</gene>
<feature type="transmembrane region" description="Helical" evidence="1">
    <location>
        <begin position="20"/>
        <end position="37"/>
    </location>
</feature>
<name>A0A7J7JP77_BUGNE</name>
<dbReference type="AlphaFoldDB" id="A0A7J7JP77"/>
<keyword evidence="1" id="KW-1133">Transmembrane helix</keyword>
<reference evidence="2" key="1">
    <citation type="submission" date="2020-06" db="EMBL/GenBank/DDBJ databases">
        <title>Draft genome of Bugula neritina, a colonial animal packing powerful symbionts and potential medicines.</title>
        <authorList>
            <person name="Rayko M."/>
        </authorList>
    </citation>
    <scope>NUCLEOTIDE SEQUENCE [LARGE SCALE GENOMIC DNA]</scope>
    <source>
        <strain evidence="2">Kwan_BN1</strain>
    </source>
</reference>
<protein>
    <submittedName>
        <fullName evidence="2">Uncharacterized protein</fullName>
    </submittedName>
</protein>
<dbReference type="Proteomes" id="UP000593567">
    <property type="component" value="Unassembled WGS sequence"/>
</dbReference>
<evidence type="ECO:0000313" key="3">
    <source>
        <dbReference type="Proteomes" id="UP000593567"/>
    </source>
</evidence>
<dbReference type="EMBL" id="VXIV02002041">
    <property type="protein sequence ID" value="KAF6027703.1"/>
    <property type="molecule type" value="Genomic_DNA"/>
</dbReference>
<sequence length="66" mass="7476">MLQSINISSNITLFFPHRNIKYIIIIIIFSCLVDFIFRHDLLTFYSGSLSSCCGELVAALDVVFCV</sequence>